<dbReference type="EMBL" id="JACHBF010000024">
    <property type="protein sequence ID" value="MBB6495104.1"/>
    <property type="molecule type" value="Genomic_DNA"/>
</dbReference>
<reference evidence="1 4" key="2">
    <citation type="submission" date="2020-08" db="EMBL/GenBank/DDBJ databases">
        <title>Genomic Encyclopedia of Type Strains, Phase IV (KMG-V): Genome sequencing to study the core and pangenomes of soil and plant-associated prokaryotes.</title>
        <authorList>
            <person name="Whitman W."/>
        </authorList>
    </citation>
    <scope>NUCLEOTIDE SEQUENCE [LARGE SCALE GENOMIC DNA]</scope>
    <source>
        <strain evidence="1 4">SEMIA 4059</strain>
    </source>
</reference>
<evidence type="ECO:0000313" key="4">
    <source>
        <dbReference type="Proteomes" id="UP000526625"/>
    </source>
</evidence>
<sequence length="233" mass="27188">MNKAEWMAQIRKVWDYTKALHVDEIFSGPVALEVSEDFKRVAVDPNSTYEDLYLIGLRESQYNILLRDYSFFQFGVGGNDGVRFAYYPNPFFGASKTAVAELTEMQEFVAEGIIDVDEFLHRASEVRRPQHPPLVRYDYALDQYVEATHPCSHLHLGFHGENRWAVRRYLTVTAFALLVFRLFYLEHWMTAELVRSGEQELTMDRLLEIAKTESRLLYANEFSEAEGRRFHLA</sequence>
<dbReference type="Pfam" id="PF10053">
    <property type="entry name" value="DUF2290"/>
    <property type="match status" value="1"/>
</dbReference>
<dbReference type="Proteomes" id="UP000526625">
    <property type="component" value="Unassembled WGS sequence"/>
</dbReference>
<gene>
    <name evidence="1" type="ORF">GGD45_005561</name>
    <name evidence="2" type="ORF">GXW80_21995</name>
</gene>
<reference evidence="2 3" key="1">
    <citation type="submission" date="2020-02" db="EMBL/GenBank/DDBJ databases">
        <title>Draft genome sequence of Rhizobium tropici.</title>
        <authorList>
            <person name="Khayi S."/>
            <person name="Jemo M."/>
        </authorList>
    </citation>
    <scope>NUCLEOTIDE SEQUENCE [LARGE SCALE GENOMIC DNA]</scope>
    <source>
        <strain evidence="2 3">A12</strain>
    </source>
</reference>
<keyword evidence="4" id="KW-1185">Reference proteome</keyword>
<evidence type="ECO:0000313" key="3">
    <source>
        <dbReference type="Proteomes" id="UP000471190"/>
    </source>
</evidence>
<evidence type="ECO:0000313" key="2">
    <source>
        <dbReference type="EMBL" id="NEV13664.1"/>
    </source>
</evidence>
<dbReference type="RefSeq" id="WP_015341230.1">
    <property type="nucleotide sequence ID" value="NZ_JAADZA010000029.1"/>
</dbReference>
<dbReference type="AlphaFoldDB" id="A0A6P1CFS8"/>
<dbReference type="Proteomes" id="UP000471190">
    <property type="component" value="Unassembled WGS sequence"/>
</dbReference>
<evidence type="ECO:0000313" key="1">
    <source>
        <dbReference type="EMBL" id="MBB6495104.1"/>
    </source>
</evidence>
<comment type="caution">
    <text evidence="2">The sequence shown here is derived from an EMBL/GenBank/DDBJ whole genome shotgun (WGS) entry which is preliminary data.</text>
</comment>
<organism evidence="2 3">
    <name type="scientific">Rhizobium tropici</name>
    <dbReference type="NCBI Taxonomy" id="398"/>
    <lineage>
        <taxon>Bacteria</taxon>
        <taxon>Pseudomonadati</taxon>
        <taxon>Pseudomonadota</taxon>
        <taxon>Alphaproteobacteria</taxon>
        <taxon>Hyphomicrobiales</taxon>
        <taxon>Rhizobiaceae</taxon>
        <taxon>Rhizobium/Agrobacterium group</taxon>
        <taxon>Rhizobium</taxon>
    </lineage>
</organism>
<dbReference type="EMBL" id="JAADZA010000029">
    <property type="protein sequence ID" value="NEV13664.1"/>
    <property type="molecule type" value="Genomic_DNA"/>
</dbReference>
<accession>A0A6P1CFS8</accession>
<dbReference type="InterPro" id="IPR018742">
    <property type="entry name" value="DUF2290"/>
</dbReference>
<protein>
    <submittedName>
        <fullName evidence="2">DUF2290 domain-containing protein</fullName>
    </submittedName>
</protein>
<proteinExistence type="predicted"/>
<name>A0A6P1CFS8_RHITR</name>